<protein>
    <recommendedName>
        <fullName evidence="4">Methionine--tRNA ligase</fullName>
        <ecNumber evidence="3">6.1.1.10</ecNumber>
    </recommendedName>
    <alternativeName>
        <fullName evidence="13">Methionyl-tRNA synthetase</fullName>
    </alternativeName>
</protein>
<dbReference type="GO" id="GO:0004825">
    <property type="term" value="F:methionine-tRNA ligase activity"/>
    <property type="evidence" value="ECO:0007669"/>
    <property type="project" value="UniProtKB-EC"/>
</dbReference>
<evidence type="ECO:0000256" key="9">
    <source>
        <dbReference type="ARBA" id="ARBA00022833"/>
    </source>
</evidence>
<proteinExistence type="inferred from homology"/>
<gene>
    <name evidence="18" type="ORF">COV57_01505</name>
</gene>
<keyword evidence="7" id="KW-0479">Metal-binding</keyword>
<dbReference type="InterPro" id="IPR023457">
    <property type="entry name" value="Met-tRNA_synth_2"/>
</dbReference>
<dbReference type="PROSITE" id="PS00178">
    <property type="entry name" value="AA_TRNA_LIGASE_I"/>
    <property type="match status" value="1"/>
</dbReference>
<accession>A0A2H0NA24</accession>
<comment type="caution">
    <text evidence="18">The sequence shown here is derived from an EMBL/GenBank/DDBJ whole genome shotgun (WGS) entry which is preliminary data.</text>
</comment>
<dbReference type="PRINTS" id="PR01041">
    <property type="entry name" value="TRNASYNTHMET"/>
</dbReference>
<evidence type="ECO:0000256" key="12">
    <source>
        <dbReference type="ARBA" id="ARBA00023146"/>
    </source>
</evidence>
<evidence type="ECO:0000256" key="5">
    <source>
        <dbReference type="ARBA" id="ARBA00022490"/>
    </source>
</evidence>
<evidence type="ECO:0000256" key="11">
    <source>
        <dbReference type="ARBA" id="ARBA00022917"/>
    </source>
</evidence>
<evidence type="ECO:0000259" key="16">
    <source>
        <dbReference type="Pfam" id="PF01406"/>
    </source>
</evidence>
<name>A0A2H0NA24_9BACT</name>
<dbReference type="PANTHER" id="PTHR43326:SF1">
    <property type="entry name" value="METHIONINE--TRNA LIGASE, MITOCHONDRIAL"/>
    <property type="match status" value="1"/>
</dbReference>
<evidence type="ECO:0000256" key="3">
    <source>
        <dbReference type="ARBA" id="ARBA00012838"/>
    </source>
</evidence>
<dbReference type="FunFam" id="2.170.220.10:FF:000001">
    <property type="entry name" value="methionine--tRNA ligase, mitochondrial"/>
    <property type="match status" value="1"/>
</dbReference>
<keyword evidence="10 15" id="KW-0067">ATP-binding</keyword>
<evidence type="ECO:0000256" key="15">
    <source>
        <dbReference type="RuleBase" id="RU363039"/>
    </source>
</evidence>
<evidence type="ECO:0000313" key="18">
    <source>
        <dbReference type="EMBL" id="PIR04985.1"/>
    </source>
</evidence>
<dbReference type="EMBL" id="PCWO01000021">
    <property type="protein sequence ID" value="PIR04985.1"/>
    <property type="molecule type" value="Genomic_DNA"/>
</dbReference>
<reference evidence="18 19" key="1">
    <citation type="submission" date="2017-09" db="EMBL/GenBank/DDBJ databases">
        <title>Depth-based differentiation of microbial function through sediment-hosted aquifers and enrichment of novel symbionts in the deep terrestrial subsurface.</title>
        <authorList>
            <person name="Probst A.J."/>
            <person name="Ladd B."/>
            <person name="Jarett J.K."/>
            <person name="Geller-Mcgrath D.E."/>
            <person name="Sieber C.M."/>
            <person name="Emerson J.B."/>
            <person name="Anantharaman K."/>
            <person name="Thomas B.C."/>
            <person name="Malmstrom R."/>
            <person name="Stieglmeier M."/>
            <person name="Klingl A."/>
            <person name="Woyke T."/>
            <person name="Ryan C.M."/>
            <person name="Banfield J.F."/>
        </authorList>
    </citation>
    <scope>NUCLEOTIDE SEQUENCE [LARGE SCALE GENOMIC DNA]</scope>
    <source>
        <strain evidence="18">CG11_big_fil_rev_8_21_14_0_20_35_14</strain>
    </source>
</reference>
<keyword evidence="12 15" id="KW-0030">Aminoacyl-tRNA synthetase</keyword>
<keyword evidence="6 15" id="KW-0436">Ligase</keyword>
<evidence type="ECO:0000256" key="13">
    <source>
        <dbReference type="ARBA" id="ARBA00030904"/>
    </source>
</evidence>
<dbReference type="GO" id="GO:0006431">
    <property type="term" value="P:methionyl-tRNA aminoacylation"/>
    <property type="evidence" value="ECO:0007669"/>
    <property type="project" value="InterPro"/>
</dbReference>
<dbReference type="InterPro" id="IPR009080">
    <property type="entry name" value="tRNAsynth_Ia_anticodon-bd"/>
</dbReference>
<dbReference type="InterPro" id="IPR014729">
    <property type="entry name" value="Rossmann-like_a/b/a_fold"/>
</dbReference>
<dbReference type="InterPro" id="IPR015413">
    <property type="entry name" value="Methionyl/Leucyl_tRNA_Synth"/>
</dbReference>
<feature type="domain" description="Methionyl/Leucyl tRNA synthetase" evidence="17">
    <location>
        <begin position="139"/>
        <end position="359"/>
    </location>
</feature>
<dbReference type="Gene3D" id="1.10.730.10">
    <property type="entry name" value="Isoleucyl-tRNA Synthetase, Domain 1"/>
    <property type="match status" value="1"/>
</dbReference>
<evidence type="ECO:0000256" key="1">
    <source>
        <dbReference type="ARBA" id="ARBA00001947"/>
    </source>
</evidence>
<dbReference type="InterPro" id="IPR001412">
    <property type="entry name" value="aa-tRNA-synth_I_CS"/>
</dbReference>
<evidence type="ECO:0000256" key="7">
    <source>
        <dbReference type="ARBA" id="ARBA00022723"/>
    </source>
</evidence>
<dbReference type="NCBIfam" id="TIGR00398">
    <property type="entry name" value="metG"/>
    <property type="match status" value="1"/>
</dbReference>
<dbReference type="Gene3D" id="3.40.50.620">
    <property type="entry name" value="HUPs"/>
    <property type="match status" value="1"/>
</dbReference>
<evidence type="ECO:0000256" key="10">
    <source>
        <dbReference type="ARBA" id="ARBA00022840"/>
    </source>
</evidence>
<dbReference type="InterPro" id="IPR032678">
    <property type="entry name" value="tRNA-synt_1_cat_dom"/>
</dbReference>
<evidence type="ECO:0000256" key="8">
    <source>
        <dbReference type="ARBA" id="ARBA00022741"/>
    </source>
</evidence>
<dbReference type="CDD" id="cd00814">
    <property type="entry name" value="MetRS_core"/>
    <property type="match status" value="1"/>
</dbReference>
<dbReference type="EC" id="6.1.1.10" evidence="3"/>
<dbReference type="Gene3D" id="2.170.220.10">
    <property type="match status" value="1"/>
</dbReference>
<dbReference type="SUPFAM" id="SSF47323">
    <property type="entry name" value="Anticodon-binding domain of a subclass of class I aminoacyl-tRNA synthetases"/>
    <property type="match status" value="1"/>
</dbReference>
<evidence type="ECO:0000256" key="14">
    <source>
        <dbReference type="ARBA" id="ARBA00047364"/>
    </source>
</evidence>
<dbReference type="AlphaFoldDB" id="A0A2H0NA24"/>
<evidence type="ECO:0000313" key="19">
    <source>
        <dbReference type="Proteomes" id="UP000229893"/>
    </source>
</evidence>
<dbReference type="Pfam" id="PF09334">
    <property type="entry name" value="tRNA-synt_1g"/>
    <property type="match status" value="1"/>
</dbReference>
<evidence type="ECO:0000256" key="4">
    <source>
        <dbReference type="ARBA" id="ARBA00018753"/>
    </source>
</evidence>
<keyword evidence="11 15" id="KW-0648">Protein biosynthesis</keyword>
<dbReference type="Proteomes" id="UP000229893">
    <property type="component" value="Unassembled WGS sequence"/>
</dbReference>
<keyword evidence="9" id="KW-0862">Zinc</keyword>
<keyword evidence="5" id="KW-0963">Cytoplasm</keyword>
<dbReference type="PANTHER" id="PTHR43326">
    <property type="entry name" value="METHIONYL-TRNA SYNTHETASE"/>
    <property type="match status" value="1"/>
</dbReference>
<feature type="domain" description="tRNA synthetases class I catalytic" evidence="16">
    <location>
        <begin position="4"/>
        <end position="100"/>
    </location>
</feature>
<evidence type="ECO:0000259" key="17">
    <source>
        <dbReference type="Pfam" id="PF09334"/>
    </source>
</evidence>
<comment type="function">
    <text evidence="2">Is required not only for elongation of protein synthesis but also for the initiation of all mRNA translation through initiator tRNA(fMet) aminoacylation.</text>
</comment>
<dbReference type="InterPro" id="IPR014758">
    <property type="entry name" value="Met-tRNA_synth"/>
</dbReference>
<dbReference type="GO" id="GO:0046872">
    <property type="term" value="F:metal ion binding"/>
    <property type="evidence" value="ECO:0007669"/>
    <property type="project" value="UniProtKB-KW"/>
</dbReference>
<sequence length="463" mass="52973">MMNKKKIFISTAIPYVNARPHIGHALELVEADVLARFYREQGNEVFFLTGTDENSLKNVQAAEKVGEEVAKFVKRHADVFFDLTKKLNISNDDFIRTAEDKRHIEGAQNLWRLTEKDIYKKDYTGLYCVGCEEFVRESDLVNGECSEHPGQKPEEVHEENYFFALSKYEDKINKLIDKEEIKIVPEARKNEILNFIKTGLQDFSISRSRERAKNWGIEVPGDSSQIMYVWFDALSNYINGYGLDDWQKADKVIHVIGKGINRFHSVYWIGMLLSAGIRIPDEVLIHGYITVDGQKISKSLGNTVDPFLLIEKYGREAVRYYLLREIPSSGDGDYSEEKFIARYNGDLANGLGNFASRVLTLAKKYEAFDLIEVSKIDVASLIYEFKLNEALVVIWKVLAEGDKYINDEKPWESGDVKTISKAVSILKEVALTLKPFLPEASELILEAINNKTNLERLLFPRLN</sequence>
<dbReference type="InterPro" id="IPR033911">
    <property type="entry name" value="MetRS_core"/>
</dbReference>
<dbReference type="SUPFAM" id="SSF52374">
    <property type="entry name" value="Nucleotidylyl transferase"/>
    <property type="match status" value="1"/>
</dbReference>
<comment type="catalytic activity">
    <reaction evidence="14">
        <text>tRNA(Met) + L-methionine + ATP = L-methionyl-tRNA(Met) + AMP + diphosphate</text>
        <dbReference type="Rhea" id="RHEA:13481"/>
        <dbReference type="Rhea" id="RHEA-COMP:9667"/>
        <dbReference type="Rhea" id="RHEA-COMP:9698"/>
        <dbReference type="ChEBI" id="CHEBI:30616"/>
        <dbReference type="ChEBI" id="CHEBI:33019"/>
        <dbReference type="ChEBI" id="CHEBI:57844"/>
        <dbReference type="ChEBI" id="CHEBI:78442"/>
        <dbReference type="ChEBI" id="CHEBI:78530"/>
        <dbReference type="ChEBI" id="CHEBI:456215"/>
        <dbReference type="EC" id="6.1.1.10"/>
    </reaction>
</comment>
<evidence type="ECO:0000256" key="6">
    <source>
        <dbReference type="ARBA" id="ARBA00022598"/>
    </source>
</evidence>
<keyword evidence="8 15" id="KW-0547">Nucleotide-binding</keyword>
<dbReference type="Pfam" id="PF01406">
    <property type="entry name" value="tRNA-synt_1e"/>
    <property type="match status" value="1"/>
</dbReference>
<dbReference type="GO" id="GO:0005524">
    <property type="term" value="F:ATP binding"/>
    <property type="evidence" value="ECO:0007669"/>
    <property type="project" value="UniProtKB-KW"/>
</dbReference>
<evidence type="ECO:0000256" key="2">
    <source>
        <dbReference type="ARBA" id="ARBA00003314"/>
    </source>
</evidence>
<comment type="similarity">
    <text evidence="15">Belongs to the class-I aminoacyl-tRNA synthetase family.</text>
</comment>
<comment type="cofactor">
    <cofactor evidence="1">
        <name>Zn(2+)</name>
        <dbReference type="ChEBI" id="CHEBI:29105"/>
    </cofactor>
</comment>
<organism evidence="18 19">
    <name type="scientific">Candidatus Liptonbacteria bacterium CG11_big_fil_rev_8_21_14_0_20_35_14</name>
    <dbReference type="NCBI Taxonomy" id="1974634"/>
    <lineage>
        <taxon>Bacteria</taxon>
        <taxon>Candidatus Liptoniibacteriota</taxon>
    </lineage>
</organism>